<comment type="caution">
    <text evidence="1">The sequence shown here is derived from an EMBL/GenBank/DDBJ whole genome shotgun (WGS) entry which is preliminary data.</text>
</comment>
<evidence type="ECO:0008006" key="3">
    <source>
        <dbReference type="Google" id="ProtNLM"/>
    </source>
</evidence>
<dbReference type="AlphaFoldDB" id="A0AAN8KFP4"/>
<name>A0AAN8KFP4_PATCE</name>
<organism evidence="1 2">
    <name type="scientific">Patella caerulea</name>
    <name type="common">Rayed Mediterranean limpet</name>
    <dbReference type="NCBI Taxonomy" id="87958"/>
    <lineage>
        <taxon>Eukaryota</taxon>
        <taxon>Metazoa</taxon>
        <taxon>Spiralia</taxon>
        <taxon>Lophotrochozoa</taxon>
        <taxon>Mollusca</taxon>
        <taxon>Gastropoda</taxon>
        <taxon>Patellogastropoda</taxon>
        <taxon>Patelloidea</taxon>
        <taxon>Patellidae</taxon>
        <taxon>Patella</taxon>
    </lineage>
</organism>
<proteinExistence type="predicted"/>
<dbReference type="PROSITE" id="PS51257">
    <property type="entry name" value="PROKAR_LIPOPROTEIN"/>
    <property type="match status" value="1"/>
</dbReference>
<dbReference type="EMBL" id="JAZGQO010000002">
    <property type="protein sequence ID" value="KAK6192660.1"/>
    <property type="molecule type" value="Genomic_DNA"/>
</dbReference>
<dbReference type="InterPro" id="IPR036188">
    <property type="entry name" value="FAD/NAD-bd_sf"/>
</dbReference>
<dbReference type="Gene3D" id="3.50.50.60">
    <property type="entry name" value="FAD/NAD(P)-binding domain"/>
    <property type="match status" value="1"/>
</dbReference>
<evidence type="ECO:0000313" key="2">
    <source>
        <dbReference type="Proteomes" id="UP001347796"/>
    </source>
</evidence>
<dbReference type="Pfam" id="PF13450">
    <property type="entry name" value="NAD_binding_8"/>
    <property type="match status" value="1"/>
</dbReference>
<accession>A0AAN8KFP4</accession>
<reference evidence="1 2" key="1">
    <citation type="submission" date="2024-01" db="EMBL/GenBank/DDBJ databases">
        <title>The genome of the rayed Mediterranean limpet Patella caerulea (Linnaeus, 1758).</title>
        <authorList>
            <person name="Anh-Thu Weber A."/>
            <person name="Halstead-Nussloch G."/>
        </authorList>
    </citation>
    <scope>NUCLEOTIDE SEQUENCE [LARGE SCALE GENOMIC DNA]</scope>
    <source>
        <strain evidence="1">AATW-2023a</strain>
        <tissue evidence="1">Whole specimen</tissue>
    </source>
</reference>
<gene>
    <name evidence="1" type="ORF">SNE40_004094</name>
</gene>
<dbReference type="SUPFAM" id="SSF51905">
    <property type="entry name" value="FAD/NAD(P)-binding domain"/>
    <property type="match status" value="1"/>
</dbReference>
<dbReference type="PRINTS" id="PR00419">
    <property type="entry name" value="ADXRDTASE"/>
</dbReference>
<evidence type="ECO:0000313" key="1">
    <source>
        <dbReference type="EMBL" id="KAK6192660.1"/>
    </source>
</evidence>
<protein>
    <recommendedName>
        <fullName evidence="3">Flavin-containing monooxygenase</fullName>
    </recommendedName>
</protein>
<keyword evidence="2" id="KW-1185">Reference proteome</keyword>
<dbReference type="Proteomes" id="UP001347796">
    <property type="component" value="Unassembled WGS sequence"/>
</dbReference>
<sequence length="67" mass="7592">MSNLRKRVCIIGAGPSGLACLRYLTESRERFTVQAYEQGTESGGCWVYTDETGRDKNGFRIHNTIYN</sequence>